<protein>
    <submittedName>
        <fullName evidence="4">Uncharacterized protein</fullName>
    </submittedName>
</protein>
<organism evidence="4 5">
    <name type="scientific">Brassica carinata</name>
    <name type="common">Ethiopian mustard</name>
    <name type="synonym">Abyssinian cabbage</name>
    <dbReference type="NCBI Taxonomy" id="52824"/>
    <lineage>
        <taxon>Eukaryota</taxon>
        <taxon>Viridiplantae</taxon>
        <taxon>Streptophyta</taxon>
        <taxon>Embryophyta</taxon>
        <taxon>Tracheophyta</taxon>
        <taxon>Spermatophyta</taxon>
        <taxon>Magnoliopsida</taxon>
        <taxon>eudicotyledons</taxon>
        <taxon>Gunneridae</taxon>
        <taxon>Pentapetalae</taxon>
        <taxon>rosids</taxon>
        <taxon>malvids</taxon>
        <taxon>Brassicales</taxon>
        <taxon>Brassicaceae</taxon>
        <taxon>Brassiceae</taxon>
        <taxon>Brassica</taxon>
    </lineage>
</organism>
<dbReference type="GO" id="GO:0005681">
    <property type="term" value="C:spliceosomal complex"/>
    <property type="evidence" value="ECO:0007669"/>
    <property type="project" value="TreeGrafter"/>
</dbReference>
<dbReference type="GO" id="GO:0003677">
    <property type="term" value="F:DNA binding"/>
    <property type="evidence" value="ECO:0007669"/>
    <property type="project" value="UniProtKB-KW"/>
</dbReference>
<proteinExistence type="predicted"/>
<evidence type="ECO:0000313" key="5">
    <source>
        <dbReference type="Proteomes" id="UP000886595"/>
    </source>
</evidence>
<name>A0A8X7V3N7_BRACI</name>
<dbReference type="PANTHER" id="PTHR45885">
    <property type="entry name" value="CELL DIVISION CYCLE 5-LIKE PROTEIN"/>
    <property type="match status" value="1"/>
</dbReference>
<evidence type="ECO:0000256" key="3">
    <source>
        <dbReference type="SAM" id="MobiDB-lite"/>
    </source>
</evidence>
<comment type="caution">
    <text evidence="4">The sequence shown here is derived from an EMBL/GenBank/DDBJ whole genome shotgun (WGS) entry which is preliminary data.</text>
</comment>
<dbReference type="OrthoDB" id="1410009at2759"/>
<dbReference type="AlphaFoldDB" id="A0A8X7V3N7"/>
<dbReference type="GO" id="GO:0000974">
    <property type="term" value="C:Prp19 complex"/>
    <property type="evidence" value="ECO:0007669"/>
    <property type="project" value="InterPro"/>
</dbReference>
<gene>
    <name evidence="4" type="ORF">Bca52824_037389</name>
</gene>
<dbReference type="InterPro" id="IPR047242">
    <property type="entry name" value="CDC5L/Cef1"/>
</dbReference>
<evidence type="ECO:0000256" key="2">
    <source>
        <dbReference type="ARBA" id="ARBA00023242"/>
    </source>
</evidence>
<accession>A0A8X7V3N7</accession>
<feature type="region of interest" description="Disordered" evidence="3">
    <location>
        <begin position="1"/>
        <end position="22"/>
    </location>
</feature>
<keyword evidence="5" id="KW-1185">Reference proteome</keyword>
<keyword evidence="2" id="KW-0539">Nucleus</keyword>
<dbReference type="Proteomes" id="UP000886595">
    <property type="component" value="Unassembled WGS sequence"/>
</dbReference>
<evidence type="ECO:0000313" key="4">
    <source>
        <dbReference type="EMBL" id="KAG2300917.1"/>
    </source>
</evidence>
<reference evidence="4 5" key="1">
    <citation type="submission" date="2020-02" db="EMBL/GenBank/DDBJ databases">
        <authorList>
            <person name="Ma Q."/>
            <person name="Huang Y."/>
            <person name="Song X."/>
            <person name="Pei D."/>
        </authorList>
    </citation>
    <scope>NUCLEOTIDE SEQUENCE [LARGE SCALE GENOMIC DNA]</scope>
    <source>
        <strain evidence="4">Sxm20200214</strain>
        <tissue evidence="4">Leaf</tissue>
    </source>
</reference>
<dbReference type="PANTHER" id="PTHR45885:SF1">
    <property type="entry name" value="CELL DIVISION CYCLE 5-LIKE PROTEIN"/>
    <property type="match status" value="1"/>
</dbReference>
<dbReference type="EMBL" id="JAAMPC010000008">
    <property type="protein sequence ID" value="KAG2300917.1"/>
    <property type="molecule type" value="Genomic_DNA"/>
</dbReference>
<evidence type="ECO:0000256" key="1">
    <source>
        <dbReference type="ARBA" id="ARBA00023125"/>
    </source>
</evidence>
<sequence>MMLSDPESTWKRPKMMLPSDNELEGIPKMGYATDLLAENEELPEGSAALLAKNSQTPRQGTVAGTGDATVMETENLARLTDSQTHLLGGEILHPFHFSAVTPRNKEIQATDPMSPPSITHGAAAALTPGIGLTPSRDELHLNEDTDMHESEELMTGEKTEEAEAVEDNTGMTLATLKLLCHYKRKMHRNFSDKDFEDENSPTLESARQLFSNCWHCMGKPHLQRMLVGDSQIWLIADRLNSFKTTYIDFESKGTDQEFFRGIYEGIQTHNIEGHSNMFERFTVKLWGPRNEVKSAFEEAIVELRRNCFTLPPQ</sequence>
<dbReference type="GO" id="GO:0000398">
    <property type="term" value="P:mRNA splicing, via spliceosome"/>
    <property type="evidence" value="ECO:0007669"/>
    <property type="project" value="InterPro"/>
</dbReference>
<keyword evidence="1" id="KW-0238">DNA-binding</keyword>